<keyword evidence="1" id="KW-0472">Membrane</keyword>
<organism evidence="2 3">
    <name type="scientific">Vibrio diazotrophicus</name>
    <dbReference type="NCBI Taxonomy" id="685"/>
    <lineage>
        <taxon>Bacteria</taxon>
        <taxon>Pseudomonadati</taxon>
        <taxon>Pseudomonadota</taxon>
        <taxon>Gammaproteobacteria</taxon>
        <taxon>Vibrionales</taxon>
        <taxon>Vibrionaceae</taxon>
        <taxon>Vibrio</taxon>
    </lineage>
</organism>
<feature type="transmembrane region" description="Helical" evidence="1">
    <location>
        <begin position="310"/>
        <end position="329"/>
    </location>
</feature>
<protein>
    <submittedName>
        <fullName evidence="2">Uncharacterized protein</fullName>
    </submittedName>
</protein>
<proteinExistence type="predicted"/>
<feature type="transmembrane region" description="Helical" evidence="1">
    <location>
        <begin position="120"/>
        <end position="139"/>
    </location>
</feature>
<feature type="transmembrane region" description="Helical" evidence="1">
    <location>
        <begin position="177"/>
        <end position="204"/>
    </location>
</feature>
<feature type="transmembrane region" description="Helical" evidence="1">
    <location>
        <begin position="349"/>
        <end position="366"/>
    </location>
</feature>
<reference evidence="2 3" key="1">
    <citation type="submission" date="2018-06" db="EMBL/GenBank/DDBJ databases">
        <title>Freshwater and sediment microbial communities from various areas in North America, analyzing microbe dynamics in response to fracking.</title>
        <authorList>
            <person name="Lamendella R."/>
        </authorList>
    </citation>
    <scope>NUCLEOTIDE SEQUENCE [LARGE SCALE GENOMIC DNA]</scope>
    <source>
        <strain evidence="2 3">99A</strain>
    </source>
</reference>
<sequence length="595" mass="67900">MNIRSRTENLLLSNWGLVTFFIISFFAFCFRNLDPIAYPTLYAEDGVWTSDLINNGFYDTAFNTRLFPILGFVIFYKIGLLITELFLDGNILYLPFVYFILANLFLSLLVVFTFRIFSRYLSLSSSLFIIIFMILLPVGIDSNEIFGRILNLGFIFPVLQVVLLVELCRVNISKVSVIAITIFSGISGLTFPIGLAISAIFIIYLSYLSLKNEHKYNYIFSIILLIIPIAYFVFSINTEAFSSKGGADLPFKFESFVEFAVARSIIYPLVFYFYNHLNDFMVFGIFTLTAGLITALFVRQYQSNDNNGVISLGLVLWSCFLLYLCAMIVMRNGLTFIFNSYSSTFPDRYFTGLNLLFILCLTFTIDSFNKKKYIYFLLLLPVLLTANKRFEMADPKMKMDSVMPWTLATCSAETNYDSQLVKIYIPPKGWSMLIPKSLLADTTLINCSNIPFYNIYPLTKLQPPVLSYPKFMPSVSTTNLKDIKINNSIELTRKLDISTVVVTGSDPSLLFSLESEGSNERYSFISFTLISNAEGNIQVYYRLYAEPELSESKSLLIPIKKGENNINLSFSDTVIKESIRLDFPEIMNARYNIIM</sequence>
<feature type="transmembrane region" description="Helical" evidence="1">
    <location>
        <begin position="255"/>
        <end position="274"/>
    </location>
</feature>
<keyword evidence="1" id="KW-1133">Transmembrane helix</keyword>
<keyword evidence="1" id="KW-0812">Transmembrane</keyword>
<comment type="caution">
    <text evidence="2">The sequence shown here is derived from an EMBL/GenBank/DDBJ whole genome shotgun (WGS) entry which is preliminary data.</text>
</comment>
<feature type="transmembrane region" description="Helical" evidence="1">
    <location>
        <begin position="12"/>
        <end position="30"/>
    </location>
</feature>
<feature type="transmembrane region" description="Helical" evidence="1">
    <location>
        <begin position="373"/>
        <end position="390"/>
    </location>
</feature>
<dbReference type="Proteomes" id="UP000248729">
    <property type="component" value="Unassembled WGS sequence"/>
</dbReference>
<feature type="transmembrane region" description="Helical" evidence="1">
    <location>
        <begin position="280"/>
        <end position="298"/>
    </location>
</feature>
<dbReference type="EMBL" id="QLTR01000068">
    <property type="protein sequence ID" value="RAS52423.1"/>
    <property type="molecule type" value="Genomic_DNA"/>
</dbReference>
<dbReference type="AlphaFoldDB" id="A0A329DUZ3"/>
<feature type="transmembrane region" description="Helical" evidence="1">
    <location>
        <begin position="93"/>
        <end position="113"/>
    </location>
</feature>
<dbReference type="RefSeq" id="WP_112404900.1">
    <property type="nucleotide sequence ID" value="NZ_QLTR01000068.1"/>
</dbReference>
<evidence type="ECO:0000256" key="1">
    <source>
        <dbReference type="SAM" id="Phobius"/>
    </source>
</evidence>
<feature type="transmembrane region" description="Helical" evidence="1">
    <location>
        <begin position="216"/>
        <end position="234"/>
    </location>
</feature>
<name>A0A329DUZ3_VIBDI</name>
<feature type="transmembrane region" description="Helical" evidence="1">
    <location>
        <begin position="145"/>
        <end position="165"/>
    </location>
</feature>
<evidence type="ECO:0000313" key="2">
    <source>
        <dbReference type="EMBL" id="RAS52423.1"/>
    </source>
</evidence>
<accession>A0A329DUZ3</accession>
<gene>
    <name evidence="2" type="ORF">DET48_1682</name>
</gene>
<evidence type="ECO:0000313" key="3">
    <source>
        <dbReference type="Proteomes" id="UP000248729"/>
    </source>
</evidence>
<feature type="transmembrane region" description="Helical" evidence="1">
    <location>
        <begin position="66"/>
        <end position="87"/>
    </location>
</feature>